<sequence>MNDELIINRYRRYIIYDVNLSEGFNLRRDVYMKLATIVKELNEEKEKWILVLPEWTNVPHWNISSEHEQSSKRWSTYFDINSFDVPTVEFEDFVKLFDGNKVPINFVLALEHSDNFIEDATPADILDIHEVDITRNFRRTINGTIISIADDSLNEYLLFERLFRIRVDGFDVILSKMINENFLSGQIILISNAEIISHGQLADFYSMKTRFNMHIERSLINAADTFRRQYLSSYDDVTNSLNEPYLCIHLRRGDFVTTRSNRIPDLDCAIQQIRFGATNVLDVRNIYIATDAIDAEYEYVKRKLEGQGKHNVYNYMRDADKNELSNWSPGQIAMIDQWICVNSELFIGSMDSTFTFRIQEERQKYHYPPSKTFNALCPRCDQRIMLKLCRQNELWNINIYNVKMGIDEL</sequence>
<evidence type="ECO:0000256" key="6">
    <source>
        <dbReference type="ARBA" id="ARBA00023253"/>
    </source>
</evidence>
<accession>A0A9Q0LXR3</accession>
<protein>
    <recommendedName>
        <fullName evidence="9">GDP-fucose protein O-fucosyltransferase 2</fullName>
        <ecNumber evidence="3">2.4.1.221</ecNumber>
    </recommendedName>
    <alternativeName>
        <fullName evidence="10">Peptide-O-fucosyltransferase 2</fullName>
    </alternativeName>
</protein>
<evidence type="ECO:0000313" key="13">
    <source>
        <dbReference type="EMBL" id="KAJ6215414.1"/>
    </source>
</evidence>
<evidence type="ECO:0000256" key="10">
    <source>
        <dbReference type="ARBA" id="ARBA00033083"/>
    </source>
</evidence>
<dbReference type="AlphaFoldDB" id="A0A9Q0LXR3"/>
<comment type="similarity">
    <text evidence="8">Belongs to the glycosyltransferase 68 family.</text>
</comment>
<reference evidence="13" key="1">
    <citation type="submission" date="2022-12" db="EMBL/GenBank/DDBJ databases">
        <title>Genome assemblies of Blomia tropicalis.</title>
        <authorList>
            <person name="Cui Y."/>
        </authorList>
    </citation>
    <scope>NUCLEOTIDE SEQUENCE</scope>
    <source>
        <tissue evidence="13">Adult mites</tissue>
    </source>
</reference>
<gene>
    <name evidence="13" type="ORF">RDWZM_009914</name>
</gene>
<dbReference type="InterPro" id="IPR045130">
    <property type="entry name" value="OFUT2-like"/>
</dbReference>
<dbReference type="Gene3D" id="3.40.50.11350">
    <property type="match status" value="1"/>
</dbReference>
<organism evidence="13 14">
    <name type="scientific">Blomia tropicalis</name>
    <name type="common">Mite</name>
    <dbReference type="NCBI Taxonomy" id="40697"/>
    <lineage>
        <taxon>Eukaryota</taxon>
        <taxon>Metazoa</taxon>
        <taxon>Ecdysozoa</taxon>
        <taxon>Arthropoda</taxon>
        <taxon>Chelicerata</taxon>
        <taxon>Arachnida</taxon>
        <taxon>Acari</taxon>
        <taxon>Acariformes</taxon>
        <taxon>Sarcoptiformes</taxon>
        <taxon>Astigmata</taxon>
        <taxon>Glycyphagoidea</taxon>
        <taxon>Echimyopodidae</taxon>
        <taxon>Blomia</taxon>
    </lineage>
</organism>
<evidence type="ECO:0000256" key="4">
    <source>
        <dbReference type="ARBA" id="ARBA00022679"/>
    </source>
</evidence>
<dbReference type="Gene3D" id="3.40.50.11340">
    <property type="match status" value="1"/>
</dbReference>
<evidence type="ECO:0000256" key="9">
    <source>
        <dbReference type="ARBA" id="ARBA00026232"/>
    </source>
</evidence>
<proteinExistence type="inferred from homology"/>
<comment type="caution">
    <text evidence="13">The sequence shown here is derived from an EMBL/GenBank/DDBJ whole genome shotgun (WGS) entry which is preliminary data.</text>
</comment>
<dbReference type="EC" id="2.4.1.221" evidence="3"/>
<evidence type="ECO:0000256" key="11">
    <source>
        <dbReference type="ARBA" id="ARBA00047273"/>
    </source>
</evidence>
<evidence type="ECO:0000256" key="1">
    <source>
        <dbReference type="ARBA" id="ARBA00004240"/>
    </source>
</evidence>
<comment type="catalytic activity">
    <reaction evidence="11">
        <text>L-threonyl-[protein] + GDP-beta-L-fucose = 3-O-(alpha-L-fucosyl)-L-threonyl-[protein] + GDP + H(+)</text>
        <dbReference type="Rhea" id="RHEA:70491"/>
        <dbReference type="Rhea" id="RHEA-COMP:11060"/>
        <dbReference type="Rhea" id="RHEA-COMP:17915"/>
        <dbReference type="ChEBI" id="CHEBI:15378"/>
        <dbReference type="ChEBI" id="CHEBI:30013"/>
        <dbReference type="ChEBI" id="CHEBI:57273"/>
        <dbReference type="ChEBI" id="CHEBI:58189"/>
        <dbReference type="ChEBI" id="CHEBI:189631"/>
        <dbReference type="EC" id="2.4.1.221"/>
    </reaction>
    <physiologicalReaction direction="left-to-right" evidence="11">
        <dbReference type="Rhea" id="RHEA:70492"/>
    </physiologicalReaction>
</comment>
<dbReference type="OMA" id="RNAVWPI"/>
<evidence type="ECO:0000256" key="2">
    <source>
        <dbReference type="ARBA" id="ARBA00004922"/>
    </source>
</evidence>
<dbReference type="Pfam" id="PF10250">
    <property type="entry name" value="O-FucT"/>
    <property type="match status" value="1"/>
</dbReference>
<keyword evidence="6" id="KW-0294">Fucose metabolism</keyword>
<comment type="catalytic activity">
    <reaction evidence="12">
        <text>L-seryl-[protein] + GDP-beta-L-fucose = 3-O-(alpha-L-fucosyl)-L-seryl-[protein] + GDP + H(+)</text>
        <dbReference type="Rhea" id="RHEA:63644"/>
        <dbReference type="Rhea" id="RHEA-COMP:9863"/>
        <dbReference type="Rhea" id="RHEA-COMP:17914"/>
        <dbReference type="ChEBI" id="CHEBI:15378"/>
        <dbReference type="ChEBI" id="CHEBI:29999"/>
        <dbReference type="ChEBI" id="CHEBI:57273"/>
        <dbReference type="ChEBI" id="CHEBI:58189"/>
        <dbReference type="ChEBI" id="CHEBI:189632"/>
        <dbReference type="EC" id="2.4.1.221"/>
    </reaction>
    <physiologicalReaction direction="left-to-right" evidence="12">
        <dbReference type="Rhea" id="RHEA:63645"/>
    </physiologicalReaction>
</comment>
<comment type="subcellular location">
    <subcellularLocation>
        <location evidence="1">Endoplasmic reticulum</location>
    </subcellularLocation>
</comment>
<evidence type="ECO:0000256" key="12">
    <source>
        <dbReference type="ARBA" id="ARBA00048647"/>
    </source>
</evidence>
<dbReference type="GO" id="GO:0005783">
    <property type="term" value="C:endoplasmic reticulum"/>
    <property type="evidence" value="ECO:0007669"/>
    <property type="project" value="UniProtKB-SubCell"/>
</dbReference>
<evidence type="ECO:0000313" key="14">
    <source>
        <dbReference type="Proteomes" id="UP001142055"/>
    </source>
</evidence>
<dbReference type="Proteomes" id="UP001142055">
    <property type="component" value="Chromosome 4"/>
</dbReference>
<dbReference type="EMBL" id="JAPWDV010000004">
    <property type="protein sequence ID" value="KAJ6215414.1"/>
    <property type="molecule type" value="Genomic_DNA"/>
</dbReference>
<keyword evidence="5" id="KW-0256">Endoplasmic reticulum</keyword>
<keyword evidence="14" id="KW-1185">Reference proteome</keyword>
<evidence type="ECO:0000256" key="8">
    <source>
        <dbReference type="ARBA" id="ARBA00025803"/>
    </source>
</evidence>
<keyword evidence="4" id="KW-0808">Transferase</keyword>
<name>A0A9Q0LXR3_BLOTA</name>
<dbReference type="PANTHER" id="PTHR13398:SF0">
    <property type="entry name" value="GDP-FUCOSE PROTEIN O-FUCOSYLTRANSFERASE 2"/>
    <property type="match status" value="1"/>
</dbReference>
<evidence type="ECO:0000256" key="3">
    <source>
        <dbReference type="ARBA" id="ARBA00012196"/>
    </source>
</evidence>
<dbReference type="PANTHER" id="PTHR13398">
    <property type="entry name" value="GDP-FUCOSE PROTEIN O-FUCOSYLTRANSFERASE 2"/>
    <property type="match status" value="1"/>
</dbReference>
<evidence type="ECO:0000256" key="7">
    <source>
        <dbReference type="ARBA" id="ARBA00023277"/>
    </source>
</evidence>
<comment type="pathway">
    <text evidence="2">Protein modification; protein glycosylation.</text>
</comment>
<dbReference type="GO" id="GO:0046922">
    <property type="term" value="F:peptide-O-fucosyltransferase activity"/>
    <property type="evidence" value="ECO:0007669"/>
    <property type="project" value="UniProtKB-EC"/>
</dbReference>
<evidence type="ECO:0000256" key="5">
    <source>
        <dbReference type="ARBA" id="ARBA00022824"/>
    </source>
</evidence>
<keyword evidence="7" id="KW-0119">Carbohydrate metabolism</keyword>
<dbReference type="GO" id="GO:0006004">
    <property type="term" value="P:fucose metabolic process"/>
    <property type="evidence" value="ECO:0007669"/>
    <property type="project" value="UniProtKB-KW"/>
</dbReference>
<dbReference type="InterPro" id="IPR019378">
    <property type="entry name" value="GDP-Fuc_O-FucTrfase"/>
</dbReference>